<dbReference type="Pfam" id="PF12802">
    <property type="entry name" value="MarR_2"/>
    <property type="match status" value="1"/>
</dbReference>
<dbReference type="GO" id="GO:0006950">
    <property type="term" value="P:response to stress"/>
    <property type="evidence" value="ECO:0007669"/>
    <property type="project" value="TreeGrafter"/>
</dbReference>
<feature type="region of interest" description="Disordered" evidence="1">
    <location>
        <begin position="1"/>
        <end position="37"/>
    </location>
</feature>
<dbReference type="Proteomes" id="UP000581769">
    <property type="component" value="Unassembled WGS sequence"/>
</dbReference>
<proteinExistence type="predicted"/>
<feature type="domain" description="HTH marR-type" evidence="2">
    <location>
        <begin position="66"/>
        <end position="166"/>
    </location>
</feature>
<dbReference type="AlphaFoldDB" id="A0A840J3L0"/>
<keyword evidence="4" id="KW-1185">Reference proteome</keyword>
<dbReference type="EMBL" id="JACHMG010000001">
    <property type="protein sequence ID" value="MBB4689666.1"/>
    <property type="molecule type" value="Genomic_DNA"/>
</dbReference>
<evidence type="ECO:0000256" key="1">
    <source>
        <dbReference type="SAM" id="MobiDB-lite"/>
    </source>
</evidence>
<dbReference type="SMART" id="SM00347">
    <property type="entry name" value="HTH_MARR"/>
    <property type="match status" value="1"/>
</dbReference>
<comment type="caution">
    <text evidence="3">The sequence shown here is derived from an EMBL/GenBank/DDBJ whole genome shotgun (WGS) entry which is preliminary data.</text>
</comment>
<evidence type="ECO:0000259" key="2">
    <source>
        <dbReference type="SMART" id="SM00347"/>
    </source>
</evidence>
<dbReference type="PANTHER" id="PTHR33164:SF43">
    <property type="entry name" value="HTH-TYPE TRANSCRIPTIONAL REPRESSOR YETL"/>
    <property type="match status" value="1"/>
</dbReference>
<evidence type="ECO:0000313" key="4">
    <source>
        <dbReference type="Proteomes" id="UP000581769"/>
    </source>
</evidence>
<dbReference type="InterPro" id="IPR036388">
    <property type="entry name" value="WH-like_DNA-bd_sf"/>
</dbReference>
<dbReference type="Gene3D" id="1.10.10.10">
    <property type="entry name" value="Winged helix-like DNA-binding domain superfamily/Winged helix DNA-binding domain"/>
    <property type="match status" value="1"/>
</dbReference>
<sequence>MSASARGAAQRLERRLYTGEVSSPSRSVSGEPGPDGGVWNDPMPGLIGSFVQRAVVAMTTYLEQGLRAAGYDITPARAGNVMRNITPEGATIVAIARAAGVSKQAISRQAEGLQKLGYVVIGTSEADRRVRIVKPTPFGLESRDVVAHLYQQLEEKLTDRVGTADLAAFRHVVDALQDIGAETDRGAGPPDGGGVSRP</sequence>
<organism evidence="3 4">
    <name type="scientific">Amycolatopsis jiangsuensis</name>
    <dbReference type="NCBI Taxonomy" id="1181879"/>
    <lineage>
        <taxon>Bacteria</taxon>
        <taxon>Bacillati</taxon>
        <taxon>Actinomycetota</taxon>
        <taxon>Actinomycetes</taxon>
        <taxon>Pseudonocardiales</taxon>
        <taxon>Pseudonocardiaceae</taxon>
        <taxon>Amycolatopsis</taxon>
    </lineage>
</organism>
<dbReference type="GO" id="GO:0003700">
    <property type="term" value="F:DNA-binding transcription factor activity"/>
    <property type="evidence" value="ECO:0007669"/>
    <property type="project" value="InterPro"/>
</dbReference>
<name>A0A840J3L0_9PSEU</name>
<dbReference type="PANTHER" id="PTHR33164">
    <property type="entry name" value="TRANSCRIPTIONAL REGULATOR, MARR FAMILY"/>
    <property type="match status" value="1"/>
</dbReference>
<reference evidence="3 4" key="1">
    <citation type="submission" date="2020-08" db="EMBL/GenBank/DDBJ databases">
        <title>Sequencing the genomes of 1000 actinobacteria strains.</title>
        <authorList>
            <person name="Klenk H.-P."/>
        </authorList>
    </citation>
    <scope>NUCLEOTIDE SEQUENCE [LARGE SCALE GENOMIC DNA]</scope>
    <source>
        <strain evidence="3 4">DSM 45859</strain>
    </source>
</reference>
<evidence type="ECO:0000313" key="3">
    <source>
        <dbReference type="EMBL" id="MBB4689666.1"/>
    </source>
</evidence>
<dbReference type="InterPro" id="IPR036390">
    <property type="entry name" value="WH_DNA-bd_sf"/>
</dbReference>
<dbReference type="SUPFAM" id="SSF46785">
    <property type="entry name" value="Winged helix' DNA-binding domain"/>
    <property type="match status" value="1"/>
</dbReference>
<dbReference type="InterPro" id="IPR000835">
    <property type="entry name" value="HTH_MarR-typ"/>
</dbReference>
<protein>
    <submittedName>
        <fullName evidence="3">DNA-binding MarR family transcriptional regulator</fullName>
    </submittedName>
</protein>
<keyword evidence="3" id="KW-0238">DNA-binding</keyword>
<accession>A0A840J3L0</accession>
<dbReference type="InterPro" id="IPR039422">
    <property type="entry name" value="MarR/SlyA-like"/>
</dbReference>
<gene>
    <name evidence="3" type="ORF">BJY18_007151</name>
</gene>
<dbReference type="GO" id="GO:0003677">
    <property type="term" value="F:DNA binding"/>
    <property type="evidence" value="ECO:0007669"/>
    <property type="project" value="UniProtKB-KW"/>
</dbReference>
<dbReference type="RefSeq" id="WP_184784157.1">
    <property type="nucleotide sequence ID" value="NZ_JACHMG010000001.1"/>
</dbReference>